<proteinExistence type="predicted"/>
<feature type="compositionally biased region" description="Polar residues" evidence="1">
    <location>
        <begin position="511"/>
        <end position="523"/>
    </location>
</feature>
<keyword evidence="2" id="KW-1133">Transmembrane helix</keyword>
<keyword evidence="2" id="KW-0812">Transmembrane</keyword>
<keyword evidence="4" id="KW-1185">Reference proteome</keyword>
<evidence type="ECO:0000256" key="2">
    <source>
        <dbReference type="SAM" id="Phobius"/>
    </source>
</evidence>
<keyword evidence="2" id="KW-0472">Membrane</keyword>
<dbReference type="EMBL" id="JAOYFB010000037">
    <property type="protein sequence ID" value="KAK4024607.1"/>
    <property type="molecule type" value="Genomic_DNA"/>
</dbReference>
<feature type="transmembrane region" description="Helical" evidence="2">
    <location>
        <begin position="71"/>
        <end position="93"/>
    </location>
</feature>
<feature type="region of interest" description="Disordered" evidence="1">
    <location>
        <begin position="511"/>
        <end position="555"/>
    </location>
</feature>
<feature type="transmembrane region" description="Helical" evidence="2">
    <location>
        <begin position="32"/>
        <end position="50"/>
    </location>
</feature>
<dbReference type="PANTHER" id="PTHR21579">
    <property type="entry name" value="PROTEIN TINCAR"/>
    <property type="match status" value="1"/>
</dbReference>
<sequence length="750" mass="81811">MTGTQSETRPFPLSTRSSKRCCRLSFNSLPSVWYGIAITTFHAYIVLQGSKLFIEYMDSKFSTAISTWETNLYISLQATALLLLPFLAFASIFKLGNLANDGYRLGRQIDLEMDLDIPRSRARDPLVRAGSACGAAWRHCPPVGPSLHAVAALCSLVAKVVLEARMIKDQLINRDQIWSSDLDLAFLGNSLWPEKGSFISSNRLVEQTPFPSPEFFSYVFALLAFAVRCSDVFWGANKCLAFLVSLQLIANGIHAILAFCGASVLYKVALTGVPAAISAAGGSMSDYLLLDPPITVMLLMLLSCTLVLGCSPLNMYALNKLALFLTKSRKKYIRELPSARSYLWSFYPHLAALATLLAVAASAAPLLHDFSKLYKLNPQPVLLVAVTASIVHAFLWVALWLLLTVKSNWDFRLKISVGRTLLNSPSSLALAAEIEFKPNCKKTSEESEALLHGAPSQAPTLILSGGKAYGILDPDTQRKIQQLVAPPLDNQQKMSDNRNQVYWLRSGCNASPSSEIDSPTTPTLPEPVSGGSCASITDGSSHKIHSPRRSEVAVNTSSELPSCAVNRPSSDYSMLVPSNANAVMSPSLARPVRKPFMRIPSTEEDGDYATLRDLPLVTLPEETEPVDLHEMSSSSDSSGVDSGFSCSSKRQNILPIQGHGSRLATPNRDLCNPYGYVKPKMTTFTSLPITSNGAVQLRTTVQCSPFNSLPLTHMQRLHQVQSHETSAEERRPAIQACLFAGHGLESNQRP</sequence>
<comment type="caution">
    <text evidence="3">The sequence shown here is derived from an EMBL/GenBank/DDBJ whole genome shotgun (WGS) entry which is preliminary data.</text>
</comment>
<evidence type="ECO:0000313" key="4">
    <source>
        <dbReference type="Proteomes" id="UP001234178"/>
    </source>
</evidence>
<evidence type="ECO:0000256" key="1">
    <source>
        <dbReference type="SAM" id="MobiDB-lite"/>
    </source>
</evidence>
<gene>
    <name evidence="3" type="ORF">OUZ56_010030</name>
</gene>
<evidence type="ECO:0008006" key="5">
    <source>
        <dbReference type="Google" id="ProtNLM"/>
    </source>
</evidence>
<dbReference type="InterPro" id="IPR053291">
    <property type="entry name" value="Ommatidial_diff-associated"/>
</dbReference>
<dbReference type="PANTHER" id="PTHR21579:SF20">
    <property type="entry name" value="PROTEIN TINCAR"/>
    <property type="match status" value="1"/>
</dbReference>
<evidence type="ECO:0000313" key="3">
    <source>
        <dbReference type="EMBL" id="KAK4024607.1"/>
    </source>
</evidence>
<feature type="transmembrane region" description="Helical" evidence="2">
    <location>
        <begin position="381"/>
        <end position="403"/>
    </location>
</feature>
<protein>
    <recommendedName>
        <fullName evidence="5">Protein tincar</fullName>
    </recommendedName>
</protein>
<feature type="transmembrane region" description="Helical" evidence="2">
    <location>
        <begin position="339"/>
        <end position="361"/>
    </location>
</feature>
<accession>A0ABR0AHL3</accession>
<reference evidence="3 4" key="1">
    <citation type="journal article" date="2023" name="Nucleic Acids Res.">
        <title>The hologenome of Daphnia magna reveals possible DNA methylation and microbiome-mediated evolution of the host genome.</title>
        <authorList>
            <person name="Chaturvedi A."/>
            <person name="Li X."/>
            <person name="Dhandapani V."/>
            <person name="Marshall H."/>
            <person name="Kissane S."/>
            <person name="Cuenca-Cambronero M."/>
            <person name="Asole G."/>
            <person name="Calvet F."/>
            <person name="Ruiz-Romero M."/>
            <person name="Marangio P."/>
            <person name="Guigo R."/>
            <person name="Rago D."/>
            <person name="Mirbahai L."/>
            <person name="Eastwood N."/>
            <person name="Colbourne J.K."/>
            <person name="Zhou J."/>
            <person name="Mallon E."/>
            <person name="Orsini L."/>
        </authorList>
    </citation>
    <scope>NUCLEOTIDE SEQUENCE [LARGE SCALE GENOMIC DNA]</scope>
    <source>
        <strain evidence="3">LRV0_1</strain>
    </source>
</reference>
<feature type="transmembrane region" description="Helical" evidence="2">
    <location>
        <begin position="294"/>
        <end position="318"/>
    </location>
</feature>
<dbReference type="Proteomes" id="UP001234178">
    <property type="component" value="Unassembled WGS sequence"/>
</dbReference>
<name>A0ABR0AHL3_9CRUS</name>
<organism evidence="3 4">
    <name type="scientific">Daphnia magna</name>
    <dbReference type="NCBI Taxonomy" id="35525"/>
    <lineage>
        <taxon>Eukaryota</taxon>
        <taxon>Metazoa</taxon>
        <taxon>Ecdysozoa</taxon>
        <taxon>Arthropoda</taxon>
        <taxon>Crustacea</taxon>
        <taxon>Branchiopoda</taxon>
        <taxon>Diplostraca</taxon>
        <taxon>Cladocera</taxon>
        <taxon>Anomopoda</taxon>
        <taxon>Daphniidae</taxon>
        <taxon>Daphnia</taxon>
    </lineage>
</organism>